<proteinExistence type="predicted"/>
<feature type="region of interest" description="Disordered" evidence="1">
    <location>
        <begin position="43"/>
        <end position="110"/>
    </location>
</feature>
<organism evidence="2 3">
    <name type="scientific">Platanthera guangdongensis</name>
    <dbReference type="NCBI Taxonomy" id="2320717"/>
    <lineage>
        <taxon>Eukaryota</taxon>
        <taxon>Viridiplantae</taxon>
        <taxon>Streptophyta</taxon>
        <taxon>Embryophyta</taxon>
        <taxon>Tracheophyta</taxon>
        <taxon>Spermatophyta</taxon>
        <taxon>Magnoliopsida</taxon>
        <taxon>Liliopsida</taxon>
        <taxon>Asparagales</taxon>
        <taxon>Orchidaceae</taxon>
        <taxon>Orchidoideae</taxon>
        <taxon>Orchideae</taxon>
        <taxon>Orchidinae</taxon>
        <taxon>Platanthera</taxon>
    </lineage>
</organism>
<accession>A0ABR2MEZ4</accession>
<sequence length="131" mass="13894">MGEILVNEPIYSLPAGTSLWATFEHLGHDQKKFHEQFSPDQEAAAFGSRISPVRVSAPKKAVTPRANGSGSNGSLSRRLSLNQGANSNGTRSGSKDGKRDSPRPSAPVNYVAISKEDASFMSSNDPVPVSP</sequence>
<evidence type="ECO:0000256" key="1">
    <source>
        <dbReference type="SAM" id="MobiDB-lite"/>
    </source>
</evidence>
<comment type="caution">
    <text evidence="2">The sequence shown here is derived from an EMBL/GenBank/DDBJ whole genome shotgun (WGS) entry which is preliminary data.</text>
</comment>
<dbReference type="EMBL" id="JBBWWR010000008">
    <property type="protein sequence ID" value="KAK8962729.1"/>
    <property type="molecule type" value="Genomic_DNA"/>
</dbReference>
<evidence type="ECO:0000313" key="3">
    <source>
        <dbReference type="Proteomes" id="UP001412067"/>
    </source>
</evidence>
<name>A0ABR2MEZ4_9ASPA</name>
<feature type="compositionally biased region" description="Low complexity" evidence="1">
    <location>
        <begin position="65"/>
        <end position="82"/>
    </location>
</feature>
<reference evidence="2 3" key="1">
    <citation type="journal article" date="2022" name="Nat. Plants">
        <title>Genomes of leafy and leafless Platanthera orchids illuminate the evolution of mycoheterotrophy.</title>
        <authorList>
            <person name="Li M.H."/>
            <person name="Liu K.W."/>
            <person name="Li Z."/>
            <person name="Lu H.C."/>
            <person name="Ye Q.L."/>
            <person name="Zhang D."/>
            <person name="Wang J.Y."/>
            <person name="Li Y.F."/>
            <person name="Zhong Z.M."/>
            <person name="Liu X."/>
            <person name="Yu X."/>
            <person name="Liu D.K."/>
            <person name="Tu X.D."/>
            <person name="Liu B."/>
            <person name="Hao Y."/>
            <person name="Liao X.Y."/>
            <person name="Jiang Y.T."/>
            <person name="Sun W.H."/>
            <person name="Chen J."/>
            <person name="Chen Y.Q."/>
            <person name="Ai Y."/>
            <person name="Zhai J.W."/>
            <person name="Wu S.S."/>
            <person name="Zhou Z."/>
            <person name="Hsiao Y.Y."/>
            <person name="Wu W.L."/>
            <person name="Chen Y.Y."/>
            <person name="Lin Y.F."/>
            <person name="Hsu J.L."/>
            <person name="Li C.Y."/>
            <person name="Wang Z.W."/>
            <person name="Zhao X."/>
            <person name="Zhong W.Y."/>
            <person name="Ma X.K."/>
            <person name="Ma L."/>
            <person name="Huang J."/>
            <person name="Chen G.Z."/>
            <person name="Huang M.Z."/>
            <person name="Huang L."/>
            <person name="Peng D.H."/>
            <person name="Luo Y.B."/>
            <person name="Zou S.Q."/>
            <person name="Chen S.P."/>
            <person name="Lan S."/>
            <person name="Tsai W.C."/>
            <person name="Van de Peer Y."/>
            <person name="Liu Z.J."/>
        </authorList>
    </citation>
    <scope>NUCLEOTIDE SEQUENCE [LARGE SCALE GENOMIC DNA]</scope>
    <source>
        <strain evidence="2">Lor288</strain>
    </source>
</reference>
<keyword evidence="3" id="KW-1185">Reference proteome</keyword>
<feature type="compositionally biased region" description="Polar residues" evidence="1">
    <location>
        <begin position="83"/>
        <end position="92"/>
    </location>
</feature>
<feature type="compositionally biased region" description="Basic and acidic residues" evidence="1">
    <location>
        <begin position="93"/>
        <end position="102"/>
    </location>
</feature>
<protein>
    <submittedName>
        <fullName evidence="2">Uncharacterized protein</fullName>
    </submittedName>
</protein>
<dbReference type="Proteomes" id="UP001412067">
    <property type="component" value="Unassembled WGS sequence"/>
</dbReference>
<evidence type="ECO:0000313" key="2">
    <source>
        <dbReference type="EMBL" id="KAK8962729.1"/>
    </source>
</evidence>
<gene>
    <name evidence="2" type="ORF">KSP40_PGU021809</name>
</gene>